<dbReference type="InterPro" id="IPR036397">
    <property type="entry name" value="RNaseH_sf"/>
</dbReference>
<evidence type="ECO:0000256" key="1">
    <source>
        <dbReference type="ARBA" id="ARBA00002190"/>
    </source>
</evidence>
<reference evidence="4 5" key="1">
    <citation type="submission" date="2011-01" db="EMBL/GenBank/DDBJ databases">
        <authorList>
            <person name="Muzny D."/>
            <person name="Qin X."/>
            <person name="Deng J."/>
            <person name="Jiang H."/>
            <person name="Liu Y."/>
            <person name="Qu J."/>
            <person name="Song X.-Z."/>
            <person name="Zhang L."/>
            <person name="Thornton R."/>
            <person name="Coyle M."/>
            <person name="Francisco L."/>
            <person name="Jackson L."/>
            <person name="Javaid M."/>
            <person name="Korchina V."/>
            <person name="Kovar C."/>
            <person name="Mata R."/>
            <person name="Mathew T."/>
            <person name="Ngo R."/>
            <person name="Nguyen L."/>
            <person name="Nguyen N."/>
            <person name="Okwuonu G."/>
            <person name="Ongeri F."/>
            <person name="Pham C."/>
            <person name="Simmons D."/>
            <person name="Wilczek-Boney K."/>
            <person name="Hale W."/>
            <person name="Jakkamsetti A."/>
            <person name="Pham P."/>
            <person name="Ruth R."/>
            <person name="San Lucas F."/>
            <person name="Warren J."/>
            <person name="Zhang J."/>
            <person name="Zhao Z."/>
            <person name="Zhou C."/>
            <person name="Zhu D."/>
            <person name="Lee S."/>
            <person name="Bess C."/>
            <person name="Blankenburg K."/>
            <person name="Forbes L."/>
            <person name="Fu Q."/>
            <person name="Gubbala S."/>
            <person name="Hirani K."/>
            <person name="Jayaseelan J.C."/>
            <person name="Lara F."/>
            <person name="Munidasa M."/>
            <person name="Palculict T."/>
            <person name="Patil S."/>
            <person name="Pu L.-L."/>
            <person name="Saada N."/>
            <person name="Tang L."/>
            <person name="Weissenberger G."/>
            <person name="Zhu Y."/>
            <person name="Hemphill L."/>
            <person name="Shang Y."/>
            <person name="Youmans B."/>
            <person name="Ayvaz T."/>
            <person name="Ross M."/>
            <person name="Santibanez J."/>
            <person name="Aqrawi P."/>
            <person name="Gross S."/>
            <person name="Joshi V."/>
            <person name="Fowler G."/>
            <person name="Nazareth L."/>
            <person name="Reid J."/>
            <person name="Worley K."/>
            <person name="Petrosino J."/>
            <person name="Highlander S."/>
            <person name="Gibbs R."/>
        </authorList>
    </citation>
    <scope>NUCLEOTIDE SEQUENCE [LARGE SCALE GENOMIC DNA]</scope>
    <source>
        <strain evidence="4 5">ATCC 12755</strain>
    </source>
</reference>
<name>F0EQ27_ENTCA</name>
<dbReference type="AlphaFoldDB" id="F0EQ27"/>
<dbReference type="Gene3D" id="3.30.420.10">
    <property type="entry name" value="Ribonuclease H-like superfamily/Ribonuclease H"/>
    <property type="match status" value="1"/>
</dbReference>
<comment type="similarity">
    <text evidence="2">Belongs to the transposase IS30 family.</text>
</comment>
<sequence length="137" mass="15807">MVTLVDRKSRFLLAKKTPKKDSKSVKKTIIDLFSGVKQANLKTITPDRGQEFMLYHEFSKACGIDCFFADPYSPWQRGTNENTNGLLREYLPKGQDLTEVLDSTVDLFVSKLNLRPKKCLGWKTPYEVFYDKVLHLI</sequence>
<dbReference type="GO" id="GO:0004803">
    <property type="term" value="F:transposase activity"/>
    <property type="evidence" value="ECO:0007669"/>
    <property type="project" value="InterPro"/>
</dbReference>
<dbReference type="HOGENOM" id="CLU_035706_4_1_9"/>
<organism evidence="4 5">
    <name type="scientific">Enterococcus casseliflavus ATCC 12755</name>
    <dbReference type="NCBI Taxonomy" id="888066"/>
    <lineage>
        <taxon>Bacteria</taxon>
        <taxon>Bacillati</taxon>
        <taxon>Bacillota</taxon>
        <taxon>Bacilli</taxon>
        <taxon>Lactobacillales</taxon>
        <taxon>Enterococcaceae</taxon>
        <taxon>Enterococcus</taxon>
    </lineage>
</organism>
<dbReference type="SUPFAM" id="SSF53098">
    <property type="entry name" value="Ribonuclease H-like"/>
    <property type="match status" value="1"/>
</dbReference>
<dbReference type="InterPro" id="IPR051917">
    <property type="entry name" value="Transposase-Integrase"/>
</dbReference>
<dbReference type="PROSITE" id="PS01043">
    <property type="entry name" value="TRANSPOSASE_IS30"/>
    <property type="match status" value="1"/>
</dbReference>
<dbReference type="PROSITE" id="PS50994">
    <property type="entry name" value="INTEGRASE"/>
    <property type="match status" value="1"/>
</dbReference>
<feature type="domain" description="Integrase catalytic" evidence="3">
    <location>
        <begin position="1"/>
        <end position="133"/>
    </location>
</feature>
<dbReference type="InterPro" id="IPR053392">
    <property type="entry name" value="Transposase_IS30-like"/>
</dbReference>
<evidence type="ECO:0000256" key="2">
    <source>
        <dbReference type="ARBA" id="ARBA00006363"/>
    </source>
</evidence>
<comment type="function">
    <text evidence="1">Required for the transposition of the insertion element.</text>
</comment>
<dbReference type="EMBL" id="AEWT01000042">
    <property type="protein sequence ID" value="EGC67804.1"/>
    <property type="molecule type" value="Genomic_DNA"/>
</dbReference>
<dbReference type="GO" id="GO:0015074">
    <property type="term" value="P:DNA integration"/>
    <property type="evidence" value="ECO:0007669"/>
    <property type="project" value="InterPro"/>
</dbReference>
<dbReference type="InterPro" id="IPR001584">
    <property type="entry name" value="Integrase_cat-core"/>
</dbReference>
<dbReference type="PANTHER" id="PTHR10948:SF23">
    <property type="entry name" value="TRANSPOSASE INSI FOR INSERTION SEQUENCE ELEMENT IS30A-RELATED"/>
    <property type="match status" value="1"/>
</dbReference>
<dbReference type="GO" id="GO:0003677">
    <property type="term" value="F:DNA binding"/>
    <property type="evidence" value="ECO:0007669"/>
    <property type="project" value="InterPro"/>
</dbReference>
<gene>
    <name evidence="4" type="ORF">HMPREF9087_3519</name>
</gene>
<dbReference type="InterPro" id="IPR001598">
    <property type="entry name" value="Transposase_IS30_CS"/>
</dbReference>
<dbReference type="GO" id="GO:0005829">
    <property type="term" value="C:cytosol"/>
    <property type="evidence" value="ECO:0007669"/>
    <property type="project" value="TreeGrafter"/>
</dbReference>
<dbReference type="GO" id="GO:0006313">
    <property type="term" value="P:DNA transposition"/>
    <property type="evidence" value="ECO:0007669"/>
    <property type="project" value="InterPro"/>
</dbReference>
<protein>
    <submittedName>
        <fullName evidence="4">Integrase core domain protein</fullName>
    </submittedName>
</protein>
<accession>F0EQ27</accession>
<comment type="caution">
    <text evidence="4">The sequence shown here is derived from an EMBL/GenBank/DDBJ whole genome shotgun (WGS) entry which is preliminary data.</text>
</comment>
<dbReference type="NCBIfam" id="NF033563">
    <property type="entry name" value="transpos_IS30"/>
    <property type="match status" value="1"/>
</dbReference>
<evidence type="ECO:0000313" key="4">
    <source>
        <dbReference type="EMBL" id="EGC67804.1"/>
    </source>
</evidence>
<evidence type="ECO:0000259" key="3">
    <source>
        <dbReference type="PROSITE" id="PS50994"/>
    </source>
</evidence>
<evidence type="ECO:0000313" key="5">
    <source>
        <dbReference type="Proteomes" id="UP000004835"/>
    </source>
</evidence>
<proteinExistence type="inferred from homology"/>
<dbReference type="InterPro" id="IPR012337">
    <property type="entry name" value="RNaseH-like_sf"/>
</dbReference>
<dbReference type="PANTHER" id="PTHR10948">
    <property type="entry name" value="TRANSPOSASE"/>
    <property type="match status" value="1"/>
</dbReference>
<dbReference type="Proteomes" id="UP000004835">
    <property type="component" value="Unassembled WGS sequence"/>
</dbReference>